<protein>
    <submittedName>
        <fullName evidence="3">Uncharacterized protein</fullName>
    </submittedName>
</protein>
<proteinExistence type="predicted"/>
<organism evidence="3 4">
    <name type="scientific">Phyllobacterium trifolii</name>
    <dbReference type="NCBI Taxonomy" id="300193"/>
    <lineage>
        <taxon>Bacteria</taxon>
        <taxon>Pseudomonadati</taxon>
        <taxon>Pseudomonadota</taxon>
        <taxon>Alphaproteobacteria</taxon>
        <taxon>Hyphomicrobiales</taxon>
        <taxon>Phyllobacteriaceae</taxon>
        <taxon>Phyllobacterium</taxon>
    </lineage>
</organism>
<reference evidence="3 4" key="1">
    <citation type="submission" date="2020-08" db="EMBL/GenBank/DDBJ databases">
        <title>Genomic Encyclopedia of Type Strains, Phase III (KMG-III): the genomes of soil and plant-associated and newly described type strains.</title>
        <authorList>
            <person name="Whitman W."/>
        </authorList>
    </citation>
    <scope>NUCLEOTIDE SEQUENCE [LARGE SCALE GENOMIC DNA]</scope>
    <source>
        <strain evidence="3 4">CECT 7015</strain>
    </source>
</reference>
<feature type="compositionally biased region" description="Low complexity" evidence="1">
    <location>
        <begin position="1"/>
        <end position="14"/>
    </location>
</feature>
<sequence length="67" mass="7109">MITRVAAMSAPASAARKKSRPSGGVALSILVMMISGQIVPVRNHGGDRERRHRAVLLGSLHDGYVSD</sequence>
<feature type="region of interest" description="Disordered" evidence="1">
    <location>
        <begin position="1"/>
        <end position="22"/>
    </location>
</feature>
<evidence type="ECO:0000313" key="4">
    <source>
        <dbReference type="Proteomes" id="UP000554520"/>
    </source>
</evidence>
<evidence type="ECO:0000256" key="2">
    <source>
        <dbReference type="SAM" id="Phobius"/>
    </source>
</evidence>
<keyword evidence="4" id="KW-1185">Reference proteome</keyword>
<accession>A0A839UJ31</accession>
<keyword evidence="2" id="KW-0472">Membrane</keyword>
<dbReference type="AlphaFoldDB" id="A0A839UJ31"/>
<keyword evidence="2" id="KW-1133">Transmembrane helix</keyword>
<keyword evidence="2" id="KW-0812">Transmembrane</keyword>
<dbReference type="EMBL" id="JACHXN010000050">
    <property type="protein sequence ID" value="MBB3149915.1"/>
    <property type="molecule type" value="Genomic_DNA"/>
</dbReference>
<dbReference type="Proteomes" id="UP000554520">
    <property type="component" value="Unassembled WGS sequence"/>
</dbReference>
<comment type="caution">
    <text evidence="3">The sequence shown here is derived from an EMBL/GenBank/DDBJ whole genome shotgun (WGS) entry which is preliminary data.</text>
</comment>
<name>A0A839UJ31_9HYPH</name>
<evidence type="ECO:0000313" key="3">
    <source>
        <dbReference type="EMBL" id="MBB3149915.1"/>
    </source>
</evidence>
<evidence type="ECO:0000256" key="1">
    <source>
        <dbReference type="SAM" id="MobiDB-lite"/>
    </source>
</evidence>
<feature type="transmembrane region" description="Helical" evidence="2">
    <location>
        <begin position="24"/>
        <end position="41"/>
    </location>
</feature>
<gene>
    <name evidence="3" type="ORF">FHS21_006372</name>
</gene>